<comment type="caution">
    <text evidence="2">The sequence shown here is derived from an EMBL/GenBank/DDBJ whole genome shotgun (WGS) entry which is preliminary data.</text>
</comment>
<keyword evidence="1" id="KW-1133">Transmembrane helix</keyword>
<keyword evidence="1" id="KW-0472">Membrane</keyword>
<dbReference type="InterPro" id="IPR007462">
    <property type="entry name" value="COV1-like"/>
</dbReference>
<keyword evidence="1" id="KW-0812">Transmembrane</keyword>
<reference evidence="2 3" key="1">
    <citation type="submission" date="2021-03" db="EMBL/GenBank/DDBJ databases">
        <title>novel species isolated from a fishpond in China.</title>
        <authorList>
            <person name="Lu H."/>
            <person name="Cai Z."/>
        </authorList>
    </citation>
    <scope>NUCLEOTIDE SEQUENCE [LARGE SCALE GENOMIC DNA]</scope>
    <source>
        <strain evidence="2 3">JCM 31546</strain>
    </source>
</reference>
<dbReference type="RefSeq" id="WP_206567968.1">
    <property type="nucleotide sequence ID" value="NZ_JAFKCW010000001.1"/>
</dbReference>
<evidence type="ECO:0000256" key="1">
    <source>
        <dbReference type="SAM" id="Phobius"/>
    </source>
</evidence>
<name>A0ABS3BLS0_9BACT</name>
<keyword evidence="3" id="KW-1185">Reference proteome</keyword>
<feature type="transmembrane region" description="Helical" evidence="1">
    <location>
        <begin position="12"/>
        <end position="29"/>
    </location>
</feature>
<protein>
    <submittedName>
        <fullName evidence="2">DUF502 domain-containing protein</fullName>
    </submittedName>
</protein>
<dbReference type="Proteomes" id="UP000664698">
    <property type="component" value="Unassembled WGS sequence"/>
</dbReference>
<organism evidence="2 3">
    <name type="scientific">Algoriphagus aestuariicola</name>
    <dbReference type="NCBI Taxonomy" id="1852016"/>
    <lineage>
        <taxon>Bacteria</taxon>
        <taxon>Pseudomonadati</taxon>
        <taxon>Bacteroidota</taxon>
        <taxon>Cytophagia</taxon>
        <taxon>Cytophagales</taxon>
        <taxon>Cyclobacteriaceae</taxon>
        <taxon>Algoriphagus</taxon>
    </lineage>
</organism>
<sequence length="199" mass="22257">MKVFVSIVSQTVKGGLFFLLPLVIVIILLKKAVELILPLAHVVNGWVPFALPFSAMALSVIFLILICFLAGWLAKLGFAKKLILLLEENFLVLFPGYQLMKNTFESKVGLDSQKEYPVVLVPIDGWMIAFLVEEINETEVMVFVPSAPSPWEGSLVIFERSQIRESTLKPGDIMTIMKKLGVGSKSLFAEQTRRPFRNS</sequence>
<evidence type="ECO:0000313" key="2">
    <source>
        <dbReference type="EMBL" id="MBN7800000.1"/>
    </source>
</evidence>
<accession>A0ABS3BLS0</accession>
<proteinExistence type="predicted"/>
<dbReference type="EMBL" id="JAFKCW010000001">
    <property type="protein sequence ID" value="MBN7800000.1"/>
    <property type="molecule type" value="Genomic_DNA"/>
</dbReference>
<dbReference type="Pfam" id="PF04367">
    <property type="entry name" value="DUF502"/>
    <property type="match status" value="1"/>
</dbReference>
<feature type="transmembrane region" description="Helical" evidence="1">
    <location>
        <begin position="49"/>
        <end position="74"/>
    </location>
</feature>
<evidence type="ECO:0000313" key="3">
    <source>
        <dbReference type="Proteomes" id="UP000664698"/>
    </source>
</evidence>
<gene>
    <name evidence="2" type="ORF">J0A67_03960</name>
</gene>